<dbReference type="RefSeq" id="XP_021006136.1">
    <property type="nucleotide sequence ID" value="XM_021150477.1"/>
</dbReference>
<feature type="disulfide bond" description="Redox-active" evidence="15">
    <location>
        <begin position="24"/>
        <end position="58"/>
    </location>
</feature>
<dbReference type="InterPro" id="IPR007741">
    <property type="entry name" value="Ribosomal_mL43/mS25/NADH_DH"/>
</dbReference>
<evidence type="ECO:0000256" key="8">
    <source>
        <dbReference type="ARBA" id="ARBA00022792"/>
    </source>
</evidence>
<evidence type="ECO:0000256" key="6">
    <source>
        <dbReference type="ARBA" id="ARBA00022448"/>
    </source>
</evidence>
<dbReference type="PIRSF" id="PIRSF005822">
    <property type="entry name" value="NDUA2"/>
    <property type="match status" value="1"/>
</dbReference>
<comment type="subunit">
    <text evidence="4">Complex I is composed of 45 different subunits.</text>
</comment>
<evidence type="ECO:0000256" key="14">
    <source>
        <dbReference type="PIRNR" id="PIRNR005822"/>
    </source>
</evidence>
<dbReference type="GeneID" id="110284658"/>
<dbReference type="GO" id="GO:0001835">
    <property type="term" value="P:blastocyst hatching"/>
    <property type="evidence" value="ECO:0007669"/>
    <property type="project" value="Ensembl"/>
</dbReference>
<reference evidence="18" key="1">
    <citation type="submission" date="2025-08" db="UniProtKB">
        <authorList>
            <consortium name="RefSeq"/>
        </authorList>
    </citation>
    <scope>IDENTIFICATION</scope>
</reference>
<dbReference type="GO" id="GO:0005743">
    <property type="term" value="C:mitochondrial inner membrane"/>
    <property type="evidence" value="ECO:0007669"/>
    <property type="project" value="UniProtKB-SubCell"/>
</dbReference>
<dbReference type="SUPFAM" id="SSF52833">
    <property type="entry name" value="Thioredoxin-like"/>
    <property type="match status" value="1"/>
</dbReference>
<dbReference type="GO" id="GO:0045271">
    <property type="term" value="C:respiratory chain complex I"/>
    <property type="evidence" value="ECO:0007669"/>
    <property type="project" value="Ensembl"/>
</dbReference>
<keyword evidence="8 14" id="KW-0999">Mitochondrion inner membrane</keyword>
<evidence type="ECO:0000256" key="15">
    <source>
        <dbReference type="PIRSR" id="PIRSR005822-1"/>
    </source>
</evidence>
<protein>
    <recommendedName>
        <fullName evidence="5 14">NADH dehydrogenase [ubiquinone] 1 alpha subcomplex subunit 2</fullName>
    </recommendedName>
</protein>
<name>A0A6P5NVU6_MUSCR</name>
<dbReference type="CTD" id="4695"/>
<dbReference type="Proteomes" id="UP000515126">
    <property type="component" value="Chromosome 18"/>
</dbReference>
<evidence type="ECO:0000313" key="18">
    <source>
        <dbReference type="RefSeq" id="XP_021006136.1"/>
    </source>
</evidence>
<dbReference type="PANTHER" id="PTHR12878">
    <property type="entry name" value="NADH-UBIQUINONE OXIDOREDUCTASE B8 SUBUNIT"/>
    <property type="match status" value="1"/>
</dbReference>
<evidence type="ECO:0000256" key="11">
    <source>
        <dbReference type="ARBA" id="ARBA00023128"/>
    </source>
</evidence>
<gene>
    <name evidence="18" type="primary">Ndufa2</name>
</gene>
<evidence type="ECO:0000256" key="1">
    <source>
        <dbReference type="ARBA" id="ARBA00003195"/>
    </source>
</evidence>
<evidence type="ECO:0000256" key="3">
    <source>
        <dbReference type="ARBA" id="ARBA00008939"/>
    </source>
</evidence>
<proteinExistence type="inferred from homology"/>
<dbReference type="FunFam" id="3.40.30.10:FF:000127">
    <property type="entry name" value="NADH dehydrogenase [ubiquinone] 1 alpha subcomplex subunit 2"/>
    <property type="match status" value="1"/>
</dbReference>
<evidence type="ECO:0000256" key="13">
    <source>
        <dbReference type="ARBA" id="ARBA00023157"/>
    </source>
</evidence>
<evidence type="ECO:0000256" key="5">
    <source>
        <dbReference type="ARBA" id="ARBA00016394"/>
    </source>
</evidence>
<accession>A0A6P5NVU6</accession>
<comment type="similarity">
    <text evidence="3">Belongs to the complex I NDUFA2 subunit family.</text>
</comment>
<evidence type="ECO:0000256" key="9">
    <source>
        <dbReference type="ARBA" id="ARBA00022982"/>
    </source>
</evidence>
<evidence type="ECO:0000313" key="17">
    <source>
        <dbReference type="Proteomes" id="UP000515126"/>
    </source>
</evidence>
<keyword evidence="12 14" id="KW-0472">Membrane</keyword>
<dbReference type="SMART" id="SM00916">
    <property type="entry name" value="L51_S25_CI-B8"/>
    <property type="match status" value="1"/>
</dbReference>
<comment type="subcellular location">
    <subcellularLocation>
        <location evidence="2 14">Mitochondrion inner membrane</location>
        <topology evidence="2 14">Peripheral membrane protein</topology>
        <orientation evidence="2 14">Matrix side</orientation>
    </subcellularLocation>
</comment>
<keyword evidence="17" id="KW-1185">Reference proteome</keyword>
<comment type="function">
    <text evidence="1 14">Accessory subunit of the mitochondrial membrane respiratory chain NADH dehydrogenase (Complex I), that is believed not to be involved in catalysis. Complex I functions in the transfer of electrons from NADH to the respiratory chain. The immediate electron acceptor for the enzyme is believed to be ubiquinone.</text>
</comment>
<feature type="domain" description="Ribosomal protein/NADH dehydrogenase" evidence="16">
    <location>
        <begin position="25"/>
        <end position="98"/>
    </location>
</feature>
<evidence type="ECO:0000256" key="2">
    <source>
        <dbReference type="ARBA" id="ARBA00004443"/>
    </source>
</evidence>
<evidence type="ECO:0000259" key="16">
    <source>
        <dbReference type="SMART" id="SM00916"/>
    </source>
</evidence>
<organism evidence="17 18">
    <name type="scientific">Mus caroli</name>
    <name type="common">Ryukyu mouse</name>
    <name type="synonym">Ricefield mouse</name>
    <dbReference type="NCBI Taxonomy" id="10089"/>
    <lineage>
        <taxon>Eukaryota</taxon>
        <taxon>Metazoa</taxon>
        <taxon>Chordata</taxon>
        <taxon>Craniata</taxon>
        <taxon>Vertebrata</taxon>
        <taxon>Euteleostomi</taxon>
        <taxon>Mammalia</taxon>
        <taxon>Eutheria</taxon>
        <taxon>Euarchontoglires</taxon>
        <taxon>Glires</taxon>
        <taxon>Rodentia</taxon>
        <taxon>Myomorpha</taxon>
        <taxon>Muroidea</taxon>
        <taxon>Muridae</taxon>
        <taxon>Murinae</taxon>
        <taxon>Mus</taxon>
        <taxon>Mus</taxon>
    </lineage>
</organism>
<evidence type="ECO:0000256" key="10">
    <source>
        <dbReference type="ARBA" id="ARBA00022990"/>
    </source>
</evidence>
<dbReference type="InterPro" id="IPR036249">
    <property type="entry name" value="Thioredoxin-like_sf"/>
</dbReference>
<keyword evidence="13 15" id="KW-1015">Disulfide bond</keyword>
<evidence type="ECO:0000256" key="4">
    <source>
        <dbReference type="ARBA" id="ARBA00011533"/>
    </source>
</evidence>
<dbReference type="PANTHER" id="PTHR12878:SF0">
    <property type="entry name" value="NADH DEHYDROGENASE [UBIQUINONE] 1 ALPHA SUBCOMPLEX SUBUNIT 2"/>
    <property type="match status" value="1"/>
</dbReference>
<sequence length="99" mass="10917">MAAAAASRAVGAKLGLREIRVHLCQRSPGSQGVRDFIVQRYVELKKAHPDLPILIRECSEVQPKLWARYAFGQEKTVSLNNLSADEVTRAMQNVLSGKA</sequence>
<dbReference type="Gene3D" id="3.40.30.10">
    <property type="entry name" value="Glutaredoxin"/>
    <property type="match status" value="1"/>
</dbReference>
<dbReference type="InterPro" id="IPR016464">
    <property type="entry name" value="NADH_Ub_cplx-1_asu_su-2"/>
</dbReference>
<keyword evidence="11 14" id="KW-0496">Mitochondrion</keyword>
<keyword evidence="10" id="KW-0007">Acetylation</keyword>
<evidence type="ECO:0000256" key="12">
    <source>
        <dbReference type="ARBA" id="ARBA00023136"/>
    </source>
</evidence>
<dbReference type="KEGG" id="mcal:110284658"/>
<dbReference type="Pfam" id="PF05047">
    <property type="entry name" value="L51_S25_CI-B8"/>
    <property type="match status" value="1"/>
</dbReference>
<dbReference type="AlphaFoldDB" id="A0A6P5NVU6"/>
<evidence type="ECO:0000256" key="7">
    <source>
        <dbReference type="ARBA" id="ARBA00022660"/>
    </source>
</evidence>
<keyword evidence="6 14" id="KW-0813">Transport</keyword>
<keyword evidence="9 14" id="KW-0249">Electron transport</keyword>
<keyword evidence="7 14" id="KW-0679">Respiratory chain</keyword>